<sequence length="532" mass="56430">MKTRSRMLALATLLTVSAAGFAAAAPGTSATPATPAASGVHLPPGIAWQQGDVDAAFALAKASNKPLLLYWGAVWCPPCNQVKATIFSRQAFKDRSSFFVPVYLDGDTESAQKLGERFKVRGYPTMILFTPDGTEITRLPGEVDIDRYMQALSLGLNAAHPFKQTLAAALQGNAQLKRDEWRMLADYSWDTDGDLPVPGDRIATTLQTLSAHAKADHAGAEALRLELKAIESAASNDPKQSGTLDKASALAALHQVLQDAKLSRDNFDILVANPADVTAYLGGQGSPERARLAKTWTDALARLATDASLSTTDRLSAVQGRVDLARLDGPKGAPLAKPLIDEVRRQTAAADKATTNVYERQSVVSEAADLLTDAGLIDESDALVKASLARSPAPYYLMSRLALNAKARGDKAGALAWYKQAYDASSGPATRLRWGAAYIGGVIELSPDDTARVQGIATSLLTQVGQTPNAFYGSNRGALARVVARLAQWNKGGAHEATVKEVAKQFEQTCAKLPAGDPQVATCKGLIQPLKA</sequence>
<protein>
    <submittedName>
        <fullName evidence="4">Thioredoxin family protein</fullName>
    </submittedName>
</protein>
<dbReference type="InterPro" id="IPR013766">
    <property type="entry name" value="Thioredoxin_domain"/>
</dbReference>
<dbReference type="AlphaFoldDB" id="A0A494X0N3"/>
<feature type="chain" id="PRO_5019870766" evidence="2">
    <location>
        <begin position="25"/>
        <end position="532"/>
    </location>
</feature>
<keyword evidence="1 2" id="KW-0732">Signal</keyword>
<dbReference type="PANTHER" id="PTHR15337">
    <property type="entry name" value="ANTERIOR GRADIENT PROTEIN-RELATED"/>
    <property type="match status" value="1"/>
</dbReference>
<name>A0A494X0N3_9BURK</name>
<dbReference type="RefSeq" id="WP_121281096.1">
    <property type="nucleotide sequence ID" value="NZ_RBZV01000013.1"/>
</dbReference>
<evidence type="ECO:0000313" key="5">
    <source>
        <dbReference type="Proteomes" id="UP000280434"/>
    </source>
</evidence>
<evidence type="ECO:0000256" key="2">
    <source>
        <dbReference type="SAM" id="SignalP"/>
    </source>
</evidence>
<keyword evidence="5" id="KW-1185">Reference proteome</keyword>
<evidence type="ECO:0000256" key="1">
    <source>
        <dbReference type="ARBA" id="ARBA00022729"/>
    </source>
</evidence>
<comment type="caution">
    <text evidence="4">The sequence shown here is derived from an EMBL/GenBank/DDBJ whole genome shotgun (WGS) entry which is preliminary data.</text>
</comment>
<feature type="domain" description="Thioredoxin" evidence="3">
    <location>
        <begin position="19"/>
        <end position="157"/>
    </location>
</feature>
<feature type="signal peptide" evidence="2">
    <location>
        <begin position="1"/>
        <end position="24"/>
    </location>
</feature>
<dbReference type="InterPro" id="IPR051099">
    <property type="entry name" value="AGR/TXD"/>
</dbReference>
<dbReference type="Pfam" id="PF13098">
    <property type="entry name" value="Thioredoxin_2"/>
    <property type="match status" value="1"/>
</dbReference>
<dbReference type="Gene3D" id="3.40.30.10">
    <property type="entry name" value="Glutaredoxin"/>
    <property type="match status" value="1"/>
</dbReference>
<dbReference type="SUPFAM" id="SSF52833">
    <property type="entry name" value="Thioredoxin-like"/>
    <property type="match status" value="1"/>
</dbReference>
<gene>
    <name evidence="4" type="ORF">D7S89_22565</name>
</gene>
<reference evidence="4 5" key="1">
    <citation type="submission" date="2018-10" db="EMBL/GenBank/DDBJ databases">
        <title>Paraburkholderia sp. 7MK8-2, isolated from soil.</title>
        <authorList>
            <person name="Gao Z.-H."/>
            <person name="Qiu L.-H."/>
        </authorList>
    </citation>
    <scope>NUCLEOTIDE SEQUENCE [LARGE SCALE GENOMIC DNA]</scope>
    <source>
        <strain evidence="4 5">7MK8-2</strain>
    </source>
</reference>
<dbReference type="PANTHER" id="PTHR15337:SF11">
    <property type="entry name" value="THIOREDOXIN DOMAIN-CONTAINING PROTEIN"/>
    <property type="match status" value="1"/>
</dbReference>
<evidence type="ECO:0000259" key="3">
    <source>
        <dbReference type="PROSITE" id="PS51352"/>
    </source>
</evidence>
<dbReference type="InterPro" id="IPR036249">
    <property type="entry name" value="Thioredoxin-like_sf"/>
</dbReference>
<dbReference type="OrthoDB" id="5733562at2"/>
<proteinExistence type="predicted"/>
<dbReference type="Proteomes" id="UP000280434">
    <property type="component" value="Unassembled WGS sequence"/>
</dbReference>
<evidence type="ECO:0000313" key="4">
    <source>
        <dbReference type="EMBL" id="RKP44315.1"/>
    </source>
</evidence>
<dbReference type="EMBL" id="RBZV01000013">
    <property type="protein sequence ID" value="RKP44315.1"/>
    <property type="molecule type" value="Genomic_DNA"/>
</dbReference>
<organism evidence="4 5">
    <name type="scientific">Trinickia fusca</name>
    <dbReference type="NCBI Taxonomy" id="2419777"/>
    <lineage>
        <taxon>Bacteria</taxon>
        <taxon>Pseudomonadati</taxon>
        <taxon>Pseudomonadota</taxon>
        <taxon>Betaproteobacteria</taxon>
        <taxon>Burkholderiales</taxon>
        <taxon>Burkholderiaceae</taxon>
        <taxon>Trinickia</taxon>
    </lineage>
</organism>
<accession>A0A494X0N3</accession>
<dbReference type="PROSITE" id="PS51352">
    <property type="entry name" value="THIOREDOXIN_2"/>
    <property type="match status" value="1"/>
</dbReference>
<dbReference type="InterPro" id="IPR012336">
    <property type="entry name" value="Thioredoxin-like_fold"/>
</dbReference>